<organism evidence="1 2">
    <name type="scientific">Mucilaginibacter terrenus</name>
    <dbReference type="NCBI Taxonomy" id="2482727"/>
    <lineage>
        <taxon>Bacteria</taxon>
        <taxon>Pseudomonadati</taxon>
        <taxon>Bacteroidota</taxon>
        <taxon>Sphingobacteriia</taxon>
        <taxon>Sphingobacteriales</taxon>
        <taxon>Sphingobacteriaceae</taxon>
        <taxon>Mucilaginibacter</taxon>
    </lineage>
</organism>
<evidence type="ECO:0000313" key="2">
    <source>
        <dbReference type="Proteomes" id="UP000260823"/>
    </source>
</evidence>
<proteinExistence type="predicted"/>
<keyword evidence="2" id="KW-1185">Reference proteome</keyword>
<dbReference type="AlphaFoldDB" id="A0A3E2NR58"/>
<comment type="caution">
    <text evidence="1">The sequence shown here is derived from an EMBL/GenBank/DDBJ whole genome shotgun (WGS) entry which is preliminary data.</text>
</comment>
<protein>
    <submittedName>
        <fullName evidence="1">Uncharacterized protein</fullName>
    </submittedName>
</protein>
<dbReference type="Proteomes" id="UP000260823">
    <property type="component" value="Unassembled WGS sequence"/>
</dbReference>
<gene>
    <name evidence="1" type="ORF">DYU05_15140</name>
</gene>
<accession>A0A3E2NR58</accession>
<name>A0A3E2NR58_9SPHI</name>
<sequence>MENEDRILELSARKLAQEATGTELGELANLLKDNTVAIELSHFLFNSRAIEKQIPEEESRRLFARVLSNMNHQ</sequence>
<dbReference type="EMBL" id="QWDE01000002">
    <property type="protein sequence ID" value="RFZ83463.1"/>
    <property type="molecule type" value="Genomic_DNA"/>
</dbReference>
<reference evidence="1 2" key="1">
    <citation type="submission" date="2018-08" db="EMBL/GenBank/DDBJ databases">
        <title>Mucilaginibacter terrae sp. nov., isolated from manganese diggings.</title>
        <authorList>
            <person name="Huang Y."/>
            <person name="Zhou Z."/>
        </authorList>
    </citation>
    <scope>NUCLEOTIDE SEQUENCE [LARGE SCALE GENOMIC DNA]</scope>
    <source>
        <strain evidence="1 2">ZH6</strain>
    </source>
</reference>
<dbReference type="OrthoDB" id="9976457at2"/>
<evidence type="ECO:0000313" key="1">
    <source>
        <dbReference type="EMBL" id="RFZ83463.1"/>
    </source>
</evidence>
<dbReference type="RefSeq" id="WP_117383932.1">
    <property type="nucleotide sequence ID" value="NZ_QWDE01000002.1"/>
</dbReference>